<dbReference type="Proteomes" id="UP000254100">
    <property type="component" value="Unassembled WGS sequence"/>
</dbReference>
<dbReference type="EMBL" id="UHDT01000001">
    <property type="protein sequence ID" value="SUM56706.1"/>
    <property type="molecule type" value="Genomic_DNA"/>
</dbReference>
<evidence type="ECO:0000313" key="1">
    <source>
        <dbReference type="EMBL" id="SUM56706.1"/>
    </source>
</evidence>
<dbReference type="AlphaFoldDB" id="A0A380GQJ5"/>
<name>A0A380GQJ5_9STAP</name>
<proteinExistence type="predicted"/>
<evidence type="ECO:0000313" key="2">
    <source>
        <dbReference type="Proteomes" id="UP000254100"/>
    </source>
</evidence>
<accession>A0A380GQJ5</accession>
<protein>
    <submittedName>
        <fullName evidence="1">Uncharacterized protein</fullName>
    </submittedName>
</protein>
<reference evidence="1 2" key="1">
    <citation type="submission" date="2018-06" db="EMBL/GenBank/DDBJ databases">
        <authorList>
            <consortium name="Pathogen Informatics"/>
            <person name="Doyle S."/>
        </authorList>
    </citation>
    <scope>NUCLEOTIDE SEQUENCE [LARGE SCALE GENOMIC DNA]</scope>
    <source>
        <strain evidence="1 2">NCTC13832</strain>
    </source>
</reference>
<organism evidence="1 2">
    <name type="scientific">Staphylococcus microti</name>
    <dbReference type="NCBI Taxonomy" id="569857"/>
    <lineage>
        <taxon>Bacteria</taxon>
        <taxon>Bacillati</taxon>
        <taxon>Bacillota</taxon>
        <taxon>Bacilli</taxon>
        <taxon>Bacillales</taxon>
        <taxon>Staphylococcaceae</taxon>
        <taxon>Staphylococcus</taxon>
    </lineage>
</organism>
<sequence>MVIKMAQHEIVRVLDEHMFFVNVKNASELGVGQYVEVLNTSKAYKTLSRVVEVYDKYAICEKLGRRKVFYGDEVRFRPRYA</sequence>
<gene>
    <name evidence="1" type="ORF">NCTC13832_00362</name>
</gene>